<organism evidence="7 8">
    <name type="scientific">Thermobacillus composti (strain DSM 18247 / JCM 13945 / KWC4)</name>
    <dbReference type="NCBI Taxonomy" id="717605"/>
    <lineage>
        <taxon>Bacteria</taxon>
        <taxon>Bacillati</taxon>
        <taxon>Bacillota</taxon>
        <taxon>Bacilli</taxon>
        <taxon>Bacillales</taxon>
        <taxon>Paenibacillaceae</taxon>
        <taxon>Thermobacillus</taxon>
    </lineage>
</organism>
<dbReference type="GO" id="GO:0016020">
    <property type="term" value="C:membrane"/>
    <property type="evidence" value="ECO:0007669"/>
    <property type="project" value="UniProtKB-SubCell"/>
</dbReference>
<dbReference type="Pfam" id="PF06271">
    <property type="entry name" value="RDD"/>
    <property type="match status" value="1"/>
</dbReference>
<dbReference type="PANTHER" id="PTHR38480:SF1">
    <property type="entry name" value="SLR0254 PROTEIN"/>
    <property type="match status" value="1"/>
</dbReference>
<protein>
    <submittedName>
        <fullName evidence="7">Putative membrane protein/domain protein</fullName>
    </submittedName>
</protein>
<evidence type="ECO:0000256" key="1">
    <source>
        <dbReference type="ARBA" id="ARBA00004141"/>
    </source>
</evidence>
<proteinExistence type="predicted"/>
<evidence type="ECO:0000259" key="6">
    <source>
        <dbReference type="Pfam" id="PF06271"/>
    </source>
</evidence>
<evidence type="ECO:0000256" key="5">
    <source>
        <dbReference type="SAM" id="Phobius"/>
    </source>
</evidence>
<dbReference type="InterPro" id="IPR010432">
    <property type="entry name" value="RDD"/>
</dbReference>
<dbReference type="eggNOG" id="COG1714">
    <property type="taxonomic scope" value="Bacteria"/>
</dbReference>
<evidence type="ECO:0000313" key="7">
    <source>
        <dbReference type="EMBL" id="AGA59275.1"/>
    </source>
</evidence>
<keyword evidence="8" id="KW-1185">Reference proteome</keyword>
<feature type="transmembrane region" description="Helical" evidence="5">
    <location>
        <begin position="7"/>
        <end position="29"/>
    </location>
</feature>
<evidence type="ECO:0000313" key="8">
    <source>
        <dbReference type="Proteomes" id="UP000010795"/>
    </source>
</evidence>
<feature type="domain" description="RDD" evidence="6">
    <location>
        <begin position="2"/>
        <end position="105"/>
    </location>
</feature>
<dbReference type="RefSeq" id="WP_015256007.1">
    <property type="nucleotide sequence ID" value="NC_019897.1"/>
</dbReference>
<feature type="transmembrane region" description="Helical" evidence="5">
    <location>
        <begin position="41"/>
        <end position="59"/>
    </location>
</feature>
<evidence type="ECO:0000256" key="2">
    <source>
        <dbReference type="ARBA" id="ARBA00022692"/>
    </source>
</evidence>
<sequence>MLKRLVAYFIDHTLVCLMFGPVLALWLILNPDVNFETAQSVMYLAMIPAIALLLLRDCLNGRSPGKRLLKLRVVDADRGTMPEQRRLILRNVTLLILPVDLLVFLISRGRRIGDFLSGTQVVDA</sequence>
<dbReference type="STRING" id="717605.Theco_3220"/>
<comment type="subcellular location">
    <subcellularLocation>
        <location evidence="1">Membrane</location>
        <topology evidence="1">Multi-pass membrane protein</topology>
    </subcellularLocation>
</comment>
<gene>
    <name evidence="7" type="ordered locus">Theco_3220</name>
</gene>
<dbReference type="HOGENOM" id="CLU_2002817_0_0_9"/>
<feature type="transmembrane region" description="Helical" evidence="5">
    <location>
        <begin position="87"/>
        <end position="107"/>
    </location>
</feature>
<dbReference type="PANTHER" id="PTHR38480">
    <property type="entry name" value="SLR0254 PROTEIN"/>
    <property type="match status" value="1"/>
</dbReference>
<name>L0EJB2_THECK</name>
<dbReference type="AlphaFoldDB" id="L0EJB2"/>
<dbReference type="Proteomes" id="UP000010795">
    <property type="component" value="Chromosome"/>
</dbReference>
<dbReference type="EMBL" id="CP003255">
    <property type="protein sequence ID" value="AGA59275.1"/>
    <property type="molecule type" value="Genomic_DNA"/>
</dbReference>
<dbReference type="OrthoDB" id="5917479at2"/>
<accession>L0EJB2</accession>
<keyword evidence="3 5" id="KW-1133">Transmembrane helix</keyword>
<keyword evidence="2 5" id="KW-0812">Transmembrane</keyword>
<evidence type="ECO:0000256" key="4">
    <source>
        <dbReference type="ARBA" id="ARBA00023136"/>
    </source>
</evidence>
<evidence type="ECO:0000256" key="3">
    <source>
        <dbReference type="ARBA" id="ARBA00022989"/>
    </source>
</evidence>
<reference evidence="8" key="1">
    <citation type="submission" date="2012-01" db="EMBL/GenBank/DDBJ databases">
        <title>Complete sequence of chromosome of Thermobacillus composti KWC4.</title>
        <authorList>
            <person name="Lucas S."/>
            <person name="Han J."/>
            <person name="Lapidus A."/>
            <person name="Cheng J.-F."/>
            <person name="Goodwin L."/>
            <person name="Pitluck S."/>
            <person name="Peters L."/>
            <person name="Ovchinnikova G."/>
            <person name="Teshima H."/>
            <person name="Detter J.C."/>
            <person name="Han C."/>
            <person name="Tapia R."/>
            <person name="Land M."/>
            <person name="Hauser L."/>
            <person name="Kyrpides N."/>
            <person name="Ivanova N."/>
            <person name="Pagani I."/>
            <person name="Anderson I."/>
            <person name="Woyke T."/>
        </authorList>
    </citation>
    <scope>NUCLEOTIDE SEQUENCE [LARGE SCALE GENOMIC DNA]</scope>
    <source>
        <strain evidence="8">DSM 18247 / JCM 13945 / KWC4</strain>
    </source>
</reference>
<keyword evidence="4 5" id="KW-0472">Membrane</keyword>
<dbReference type="KEGG" id="tco:Theco_3220"/>